<dbReference type="RefSeq" id="WP_218871541.1">
    <property type="nucleotide sequence ID" value="NZ_JACCBU010000001.1"/>
</dbReference>
<dbReference type="AlphaFoldDB" id="A0A7Y9IAL8"/>
<comment type="caution">
    <text evidence="7">The sequence shown here is derived from an EMBL/GenBank/DDBJ whole genome shotgun (WGS) entry which is preliminary data.</text>
</comment>
<feature type="transmembrane region" description="Helical" evidence="6">
    <location>
        <begin position="33"/>
        <end position="52"/>
    </location>
</feature>
<reference evidence="7 8" key="1">
    <citation type="submission" date="2020-07" db="EMBL/GenBank/DDBJ databases">
        <title>Sequencing the genomes of 1000 actinobacteria strains.</title>
        <authorList>
            <person name="Klenk H.-P."/>
        </authorList>
    </citation>
    <scope>NUCLEOTIDE SEQUENCE [LARGE SCALE GENOMIC DNA]</scope>
    <source>
        <strain evidence="7 8">DSM 22083</strain>
    </source>
</reference>
<evidence type="ECO:0000256" key="2">
    <source>
        <dbReference type="ARBA" id="ARBA00022475"/>
    </source>
</evidence>
<evidence type="ECO:0000256" key="5">
    <source>
        <dbReference type="ARBA" id="ARBA00023136"/>
    </source>
</evidence>
<protein>
    <submittedName>
        <fullName evidence="7">Putative MFS family arabinose efflux permease</fullName>
    </submittedName>
</protein>
<dbReference type="GO" id="GO:0022857">
    <property type="term" value="F:transmembrane transporter activity"/>
    <property type="evidence" value="ECO:0007669"/>
    <property type="project" value="TreeGrafter"/>
</dbReference>
<accession>A0A7Y9IAL8</accession>
<evidence type="ECO:0000313" key="8">
    <source>
        <dbReference type="Proteomes" id="UP000569914"/>
    </source>
</evidence>
<keyword evidence="2" id="KW-1003">Cell membrane</keyword>
<dbReference type="EMBL" id="JACCBU010000001">
    <property type="protein sequence ID" value="NYE73359.1"/>
    <property type="molecule type" value="Genomic_DNA"/>
</dbReference>
<sequence length="130" mass="12870">MTGVVACILAVVTIALGLLPVVGLQPISGVPLLLLWGLFFGGLSVGMQTWMIKAAPAAVEAATSLWVGVWNLAIGVGALVGGAAIDRLSLPATVGIAALSTLAAVLAVAVGAVRAGPRAQPTTRRPVATP</sequence>
<keyword evidence="5 6" id="KW-0472">Membrane</keyword>
<comment type="subcellular location">
    <subcellularLocation>
        <location evidence="1">Cell membrane</location>
        <topology evidence="1">Multi-pass membrane protein</topology>
    </subcellularLocation>
</comment>
<dbReference type="InterPro" id="IPR036259">
    <property type="entry name" value="MFS_trans_sf"/>
</dbReference>
<dbReference type="SUPFAM" id="SSF103473">
    <property type="entry name" value="MFS general substrate transporter"/>
    <property type="match status" value="1"/>
</dbReference>
<keyword evidence="3 6" id="KW-0812">Transmembrane</keyword>
<dbReference type="InterPro" id="IPR050189">
    <property type="entry name" value="MFS_Efflux_Transporters"/>
</dbReference>
<dbReference type="Proteomes" id="UP000569914">
    <property type="component" value="Unassembled WGS sequence"/>
</dbReference>
<evidence type="ECO:0000256" key="1">
    <source>
        <dbReference type="ARBA" id="ARBA00004651"/>
    </source>
</evidence>
<organism evidence="7 8">
    <name type="scientific">Microlunatus parietis</name>
    <dbReference type="NCBI Taxonomy" id="682979"/>
    <lineage>
        <taxon>Bacteria</taxon>
        <taxon>Bacillati</taxon>
        <taxon>Actinomycetota</taxon>
        <taxon>Actinomycetes</taxon>
        <taxon>Propionibacteriales</taxon>
        <taxon>Propionibacteriaceae</taxon>
        <taxon>Microlunatus</taxon>
    </lineage>
</organism>
<keyword evidence="8" id="KW-1185">Reference proteome</keyword>
<evidence type="ECO:0000256" key="6">
    <source>
        <dbReference type="SAM" id="Phobius"/>
    </source>
</evidence>
<feature type="transmembrane region" description="Helical" evidence="6">
    <location>
        <begin position="91"/>
        <end position="115"/>
    </location>
</feature>
<name>A0A7Y9IAL8_9ACTN</name>
<keyword evidence="4 6" id="KW-1133">Transmembrane helix</keyword>
<evidence type="ECO:0000313" key="7">
    <source>
        <dbReference type="EMBL" id="NYE73359.1"/>
    </source>
</evidence>
<proteinExistence type="predicted"/>
<evidence type="ECO:0000256" key="4">
    <source>
        <dbReference type="ARBA" id="ARBA00022989"/>
    </source>
</evidence>
<gene>
    <name evidence="7" type="ORF">BKA15_004688</name>
</gene>
<evidence type="ECO:0000256" key="3">
    <source>
        <dbReference type="ARBA" id="ARBA00022692"/>
    </source>
</evidence>
<feature type="transmembrane region" description="Helical" evidence="6">
    <location>
        <begin position="64"/>
        <end position="85"/>
    </location>
</feature>
<dbReference type="PANTHER" id="PTHR43124">
    <property type="entry name" value="PURINE EFFLUX PUMP PBUE"/>
    <property type="match status" value="1"/>
</dbReference>
<dbReference type="PANTHER" id="PTHR43124:SF3">
    <property type="entry name" value="CHLORAMPHENICOL EFFLUX PUMP RV0191"/>
    <property type="match status" value="1"/>
</dbReference>
<dbReference type="GO" id="GO:0005886">
    <property type="term" value="C:plasma membrane"/>
    <property type="evidence" value="ECO:0007669"/>
    <property type="project" value="UniProtKB-SubCell"/>
</dbReference>